<accession>A0ABW7KIC4</accession>
<sequence>CAATSVTVSPASAAVSRTFTGFDSWKCPAERGLCAPCVWAYRTPAWRRDIHRVTTDPGVDRLSPVKLGQILSAPLSVEVAVIVPLRPGRKHVLPHARWGEVAVDDVSLPWRSSDVALFAAVRRLRSAGFGVRDLREPSPPFQRMQTIAGRRWPAVLSDWEILAPMRPMSVWWELAMRASTPKQSGGAR</sequence>
<evidence type="ECO:0008006" key="3">
    <source>
        <dbReference type="Google" id="ProtNLM"/>
    </source>
</evidence>
<proteinExistence type="predicted"/>
<dbReference type="EMBL" id="JBIMSN010000170">
    <property type="protein sequence ID" value="MFH5232920.1"/>
    <property type="molecule type" value="Genomic_DNA"/>
</dbReference>
<evidence type="ECO:0000313" key="2">
    <source>
        <dbReference type="Proteomes" id="UP001609219"/>
    </source>
</evidence>
<dbReference type="RefSeq" id="WP_395127837.1">
    <property type="nucleotide sequence ID" value="NZ_JBIMSN010000170.1"/>
</dbReference>
<name>A0ABW7KIC4_9NOCA</name>
<reference evidence="1 2" key="1">
    <citation type="submission" date="2024-10" db="EMBL/GenBank/DDBJ databases">
        <authorList>
            <person name="Riesco R."/>
        </authorList>
    </citation>
    <scope>NUCLEOTIDE SEQUENCE [LARGE SCALE GENOMIC DNA]</scope>
    <source>
        <strain evidence="1 2">NCIMB 15450</strain>
    </source>
</reference>
<dbReference type="Proteomes" id="UP001609219">
    <property type="component" value="Unassembled WGS sequence"/>
</dbReference>
<feature type="non-terminal residue" evidence="1">
    <location>
        <position position="1"/>
    </location>
</feature>
<gene>
    <name evidence="1" type="ORF">ACHIRB_30795</name>
</gene>
<keyword evidence="2" id="KW-1185">Reference proteome</keyword>
<comment type="caution">
    <text evidence="1">The sequence shown here is derived from an EMBL/GenBank/DDBJ whole genome shotgun (WGS) entry which is preliminary data.</text>
</comment>
<organism evidence="1 2">
    <name type="scientific">Antrihabitans spumae</name>
    <dbReference type="NCBI Taxonomy" id="3373370"/>
    <lineage>
        <taxon>Bacteria</taxon>
        <taxon>Bacillati</taxon>
        <taxon>Actinomycetota</taxon>
        <taxon>Actinomycetes</taxon>
        <taxon>Mycobacteriales</taxon>
        <taxon>Nocardiaceae</taxon>
        <taxon>Antrihabitans</taxon>
    </lineage>
</organism>
<evidence type="ECO:0000313" key="1">
    <source>
        <dbReference type="EMBL" id="MFH5232920.1"/>
    </source>
</evidence>
<protein>
    <recommendedName>
        <fullName evidence="3">Replication protein</fullName>
    </recommendedName>
</protein>